<name>A0A6J5D983_9BURK</name>
<evidence type="ECO:0000256" key="7">
    <source>
        <dbReference type="ARBA" id="ARBA00023173"/>
    </source>
</evidence>
<keyword evidence="8" id="KW-0868">Chloride</keyword>
<reference evidence="11 12" key="1">
    <citation type="submission" date="2019-09" db="EMBL/GenBank/DDBJ databases">
        <authorList>
            <person name="Depoorter E."/>
        </authorList>
    </citation>
    <scope>NUCLEOTIDE SEQUENCE [LARGE SCALE GENOMIC DNA]</scope>
    <source>
        <strain evidence="11">LMG 30113</strain>
    </source>
</reference>
<dbReference type="GO" id="GO:0005254">
    <property type="term" value="F:chloride channel activity"/>
    <property type="evidence" value="ECO:0007669"/>
    <property type="project" value="UniProtKB-KW"/>
</dbReference>
<dbReference type="CDD" id="cd01033">
    <property type="entry name" value="ClC_like"/>
    <property type="match status" value="1"/>
</dbReference>
<evidence type="ECO:0000313" key="12">
    <source>
        <dbReference type="Proteomes" id="UP000494330"/>
    </source>
</evidence>
<evidence type="ECO:0000256" key="5">
    <source>
        <dbReference type="ARBA" id="ARBA00023065"/>
    </source>
</evidence>
<evidence type="ECO:0000256" key="10">
    <source>
        <dbReference type="SAM" id="Phobius"/>
    </source>
</evidence>
<feature type="transmembrane region" description="Helical" evidence="10">
    <location>
        <begin position="285"/>
        <end position="306"/>
    </location>
</feature>
<keyword evidence="7" id="KW-0869">Chloride channel</keyword>
<dbReference type="InterPro" id="IPR050368">
    <property type="entry name" value="ClC-type_chloride_channel"/>
</dbReference>
<dbReference type="Gene3D" id="1.10.3080.10">
    <property type="entry name" value="Clc chloride channel"/>
    <property type="match status" value="1"/>
</dbReference>
<evidence type="ECO:0000256" key="6">
    <source>
        <dbReference type="ARBA" id="ARBA00023136"/>
    </source>
</evidence>
<sequence length="423" mass="43309">MAAVTILTGLGAGLGGMLLALLLHAIQHVAYGYSVAHVIGNESFLSGVTDADPLRRLAVLIVCGIVAGGGWWALYRYGRPLVSIRRAVRAADPRMPVVSTTVHALLQIVTVALGSPLGREVAPREIGSLLAGRLAHAAGLTPDDCRLMVACGAGAGLAAVYNVPLGGAIFVLEVLLGTFERRALVVAVVTSAIAAAVAWIGLGNEHQYTVPPFVLSAPLVAWSIVCGPLFGFAAYGFVRLTTRARADAPKDGRLPVLALVNFAVIGLLAMRFPQLLGNGKGPASLGFDGTLTIGLAAALLVLKVLIEAGSLRAGAEGGLLTPGLANGALLGIVLGGLWSLVWPGASIGGCALVGATAFLAASMQMPITAVVLLLEFTRANHDSLVPMLLAVAGSLVAYRVAQRWGEGREKAAQAAGERAVATR</sequence>
<feature type="transmembrane region" description="Helical" evidence="10">
    <location>
        <begin position="56"/>
        <end position="74"/>
    </location>
</feature>
<keyword evidence="12" id="KW-1185">Reference proteome</keyword>
<feature type="transmembrane region" description="Helical" evidence="10">
    <location>
        <begin position="95"/>
        <end position="114"/>
    </location>
</feature>
<keyword evidence="5" id="KW-0406">Ion transport</keyword>
<dbReference type="PRINTS" id="PR00762">
    <property type="entry name" value="CLCHANNEL"/>
</dbReference>
<dbReference type="InterPro" id="IPR014743">
    <property type="entry name" value="Cl-channel_core"/>
</dbReference>
<feature type="transmembrane region" description="Helical" evidence="10">
    <location>
        <begin position="222"/>
        <end position="242"/>
    </location>
</feature>
<protein>
    <submittedName>
        <fullName evidence="11">Chloride channel protein</fullName>
    </submittedName>
</protein>
<proteinExistence type="predicted"/>
<dbReference type="PANTHER" id="PTHR43427:SF6">
    <property type="entry name" value="CHLORIDE CHANNEL PROTEIN CLC-E"/>
    <property type="match status" value="1"/>
</dbReference>
<dbReference type="Pfam" id="PF00654">
    <property type="entry name" value="Voltage_CLC"/>
    <property type="match status" value="1"/>
</dbReference>
<feature type="transmembrane region" description="Helical" evidence="10">
    <location>
        <begin position="147"/>
        <end position="172"/>
    </location>
</feature>
<dbReference type="PANTHER" id="PTHR43427">
    <property type="entry name" value="CHLORIDE CHANNEL PROTEIN CLC-E"/>
    <property type="match status" value="1"/>
</dbReference>
<evidence type="ECO:0000256" key="2">
    <source>
        <dbReference type="ARBA" id="ARBA00022448"/>
    </source>
</evidence>
<keyword evidence="6 10" id="KW-0472">Membrane</keyword>
<dbReference type="AlphaFoldDB" id="A0A6J5D983"/>
<comment type="subcellular location">
    <subcellularLocation>
        <location evidence="1">Membrane</location>
        <topology evidence="1">Multi-pass membrane protein</topology>
    </subcellularLocation>
</comment>
<evidence type="ECO:0000256" key="1">
    <source>
        <dbReference type="ARBA" id="ARBA00004141"/>
    </source>
</evidence>
<gene>
    <name evidence="11" type="ORF">BPA30113_00606</name>
</gene>
<feature type="transmembrane region" description="Helical" evidence="10">
    <location>
        <begin position="318"/>
        <end position="340"/>
    </location>
</feature>
<keyword evidence="9" id="KW-0407">Ion channel</keyword>
<dbReference type="SUPFAM" id="SSF81340">
    <property type="entry name" value="Clc chloride channel"/>
    <property type="match status" value="1"/>
</dbReference>
<dbReference type="InterPro" id="IPR001807">
    <property type="entry name" value="ClC"/>
</dbReference>
<accession>A0A6J5D983</accession>
<keyword evidence="3 10" id="KW-0812">Transmembrane</keyword>
<evidence type="ECO:0000256" key="8">
    <source>
        <dbReference type="ARBA" id="ARBA00023214"/>
    </source>
</evidence>
<keyword evidence="2" id="KW-0813">Transport</keyword>
<organism evidence="11 12">
    <name type="scientific">Burkholderia paludis</name>
    <dbReference type="NCBI Taxonomy" id="1506587"/>
    <lineage>
        <taxon>Bacteria</taxon>
        <taxon>Pseudomonadati</taxon>
        <taxon>Pseudomonadota</taxon>
        <taxon>Betaproteobacteria</taxon>
        <taxon>Burkholderiales</taxon>
        <taxon>Burkholderiaceae</taxon>
        <taxon>Burkholderia</taxon>
        <taxon>Burkholderia cepacia complex</taxon>
    </lineage>
</organism>
<evidence type="ECO:0000256" key="9">
    <source>
        <dbReference type="ARBA" id="ARBA00023303"/>
    </source>
</evidence>
<evidence type="ECO:0000256" key="3">
    <source>
        <dbReference type="ARBA" id="ARBA00022692"/>
    </source>
</evidence>
<feature type="transmembrane region" description="Helical" evidence="10">
    <location>
        <begin position="254"/>
        <end position="273"/>
    </location>
</feature>
<keyword evidence="4 10" id="KW-1133">Transmembrane helix</keyword>
<dbReference type="Proteomes" id="UP000494330">
    <property type="component" value="Unassembled WGS sequence"/>
</dbReference>
<dbReference type="GO" id="GO:0034707">
    <property type="term" value="C:chloride channel complex"/>
    <property type="evidence" value="ECO:0007669"/>
    <property type="project" value="UniProtKB-KW"/>
</dbReference>
<feature type="transmembrane region" description="Helical" evidence="10">
    <location>
        <begin position="346"/>
        <end position="372"/>
    </location>
</feature>
<dbReference type="EMBL" id="CABVQD010000001">
    <property type="protein sequence ID" value="VWB19181.1"/>
    <property type="molecule type" value="Genomic_DNA"/>
</dbReference>
<feature type="transmembrane region" description="Helical" evidence="10">
    <location>
        <begin position="184"/>
        <end position="202"/>
    </location>
</feature>
<evidence type="ECO:0000256" key="4">
    <source>
        <dbReference type="ARBA" id="ARBA00022989"/>
    </source>
</evidence>
<evidence type="ECO:0000313" key="11">
    <source>
        <dbReference type="EMBL" id="VWB19181.1"/>
    </source>
</evidence>